<dbReference type="Proteomes" id="UP001259832">
    <property type="component" value="Unassembled WGS sequence"/>
</dbReference>
<sequence length="502" mass="54081">MTTKTQLDFILNPVAVAPLPSLLPKTTSPSWSLGSPSSVSGWNSEMSRKRSFEQLPTLDTYKRLRAITVLPSIFMPPAVDTCALAATSSEGENSDLDSPKEDSTTPSSHKKKTRLCKEKGCTSLAVSRRSCVRHGGGSRCTFEGCTNGAKLRNRCFQHGGSTICLAAGCNSKAKRYGYCWSHGGGRICSHEGCVKVAAQGGSCWAHGGGNRCKLEGCSKRSYQKYGYYCKAHAAYNVCKPQSQANLHSASTSASTQPFQQWQSHLPNVERNHYKTMDESKSALAFILNPDSLHTPSHGSSSASVSPSMSPLSKTDMGMADSDNDDSDVSEDAARISGLHIGGRSLLSGNAIMEKRVEQLLASGNHHGKMRVRKSSICAQEECPRAAVSRGRCVRHGGGSRCTYPNCTHGARLYNRCFHHGGCKLCKITGCTSKAKRYGYCWSHGGGHICDAPGCSKVAAPGGFCWAHGGGNRCKMDGCNRRSYQKHNYFCKQHNATQSGKVP</sequence>
<feature type="compositionally biased region" description="Low complexity" evidence="1">
    <location>
        <begin position="294"/>
        <end position="312"/>
    </location>
</feature>
<evidence type="ECO:0000256" key="1">
    <source>
        <dbReference type="SAM" id="MobiDB-lite"/>
    </source>
</evidence>
<reference evidence="3" key="1">
    <citation type="submission" date="2023-08" db="EMBL/GenBank/DDBJ databases">
        <title>Reference Genome Resource for the Citrus Pathogen Phytophthora citrophthora.</title>
        <authorList>
            <person name="Moller H."/>
            <person name="Coetzee B."/>
            <person name="Rose L.J."/>
            <person name="Van Niekerk J.M."/>
        </authorList>
    </citation>
    <scope>NUCLEOTIDE SEQUENCE</scope>
    <source>
        <strain evidence="3">STE-U-9442</strain>
    </source>
</reference>
<protein>
    <submittedName>
        <fullName evidence="3">WRKY transcription factor 19</fullName>
    </submittedName>
</protein>
<feature type="compositionally biased region" description="Acidic residues" evidence="1">
    <location>
        <begin position="321"/>
        <end position="330"/>
    </location>
</feature>
<feature type="region of interest" description="Disordered" evidence="1">
    <location>
        <begin position="90"/>
        <end position="111"/>
    </location>
</feature>
<accession>A0AAD9GQA5</accession>
<evidence type="ECO:0000313" key="4">
    <source>
        <dbReference type="Proteomes" id="UP001259832"/>
    </source>
</evidence>
<name>A0AAD9GQA5_9STRA</name>
<dbReference type="Pfam" id="PF24906">
    <property type="entry name" value="Zf_WRKY19"/>
    <property type="match status" value="2"/>
</dbReference>
<comment type="caution">
    <text evidence="3">The sequence shown here is derived from an EMBL/GenBank/DDBJ whole genome shotgun (WGS) entry which is preliminary data.</text>
</comment>
<feature type="region of interest" description="Disordered" evidence="1">
    <location>
        <begin position="294"/>
        <end position="330"/>
    </location>
</feature>
<dbReference type="PANTHER" id="PTHR31827">
    <property type="entry name" value="EMB|CAB89363.1"/>
    <property type="match status" value="1"/>
</dbReference>
<dbReference type="InterPro" id="IPR056866">
    <property type="entry name" value="Znf_WRKY19"/>
</dbReference>
<dbReference type="AlphaFoldDB" id="A0AAD9GQA5"/>
<organism evidence="3 4">
    <name type="scientific">Phytophthora citrophthora</name>
    <dbReference type="NCBI Taxonomy" id="4793"/>
    <lineage>
        <taxon>Eukaryota</taxon>
        <taxon>Sar</taxon>
        <taxon>Stramenopiles</taxon>
        <taxon>Oomycota</taxon>
        <taxon>Peronosporomycetes</taxon>
        <taxon>Peronosporales</taxon>
        <taxon>Peronosporaceae</taxon>
        <taxon>Phytophthora</taxon>
    </lineage>
</organism>
<dbReference type="PANTHER" id="PTHR31827:SF1">
    <property type="entry name" value="EMB|CAB89363.1"/>
    <property type="match status" value="1"/>
</dbReference>
<evidence type="ECO:0000313" key="3">
    <source>
        <dbReference type="EMBL" id="KAK1943034.1"/>
    </source>
</evidence>
<feature type="domain" description="WRKY19-like zinc finger" evidence="2">
    <location>
        <begin position="446"/>
        <end position="469"/>
    </location>
</feature>
<keyword evidence="4" id="KW-1185">Reference proteome</keyword>
<gene>
    <name evidence="3" type="ORF">P3T76_005671</name>
</gene>
<dbReference type="EMBL" id="JASMQC010000008">
    <property type="protein sequence ID" value="KAK1943034.1"/>
    <property type="molecule type" value="Genomic_DNA"/>
</dbReference>
<proteinExistence type="predicted"/>
<feature type="domain" description="WRKY19-like zinc finger" evidence="2">
    <location>
        <begin position="185"/>
        <end position="208"/>
    </location>
</feature>
<evidence type="ECO:0000259" key="2">
    <source>
        <dbReference type="Pfam" id="PF24906"/>
    </source>
</evidence>